<dbReference type="Proteomes" id="UP001189429">
    <property type="component" value="Unassembled WGS sequence"/>
</dbReference>
<protein>
    <submittedName>
        <fullName evidence="2">Uncharacterized protein</fullName>
    </submittedName>
</protein>
<organism evidence="2 3">
    <name type="scientific">Prorocentrum cordatum</name>
    <dbReference type="NCBI Taxonomy" id="2364126"/>
    <lineage>
        <taxon>Eukaryota</taxon>
        <taxon>Sar</taxon>
        <taxon>Alveolata</taxon>
        <taxon>Dinophyceae</taxon>
        <taxon>Prorocentrales</taxon>
        <taxon>Prorocentraceae</taxon>
        <taxon>Prorocentrum</taxon>
    </lineage>
</organism>
<evidence type="ECO:0000256" key="1">
    <source>
        <dbReference type="SAM" id="MobiDB-lite"/>
    </source>
</evidence>
<feature type="non-terminal residue" evidence="2">
    <location>
        <position position="1"/>
    </location>
</feature>
<feature type="region of interest" description="Disordered" evidence="1">
    <location>
        <begin position="14"/>
        <end position="58"/>
    </location>
</feature>
<keyword evidence="3" id="KW-1185">Reference proteome</keyword>
<dbReference type="EMBL" id="CAUYUJ010011272">
    <property type="protein sequence ID" value="CAK0831475.1"/>
    <property type="molecule type" value="Genomic_DNA"/>
</dbReference>
<reference evidence="2" key="1">
    <citation type="submission" date="2023-10" db="EMBL/GenBank/DDBJ databases">
        <authorList>
            <person name="Chen Y."/>
            <person name="Shah S."/>
            <person name="Dougan E. K."/>
            <person name="Thang M."/>
            <person name="Chan C."/>
        </authorList>
    </citation>
    <scope>NUCLEOTIDE SEQUENCE [LARGE SCALE GENOMIC DNA]</scope>
</reference>
<comment type="caution">
    <text evidence="2">The sequence shown here is derived from an EMBL/GenBank/DDBJ whole genome shotgun (WGS) entry which is preliminary data.</text>
</comment>
<accession>A0ABN9SIF6</accession>
<evidence type="ECO:0000313" key="2">
    <source>
        <dbReference type="EMBL" id="CAK0831475.1"/>
    </source>
</evidence>
<proteinExistence type="predicted"/>
<sequence>GASCFLRFRERRQAAGGLAEQKRRRPHGIAGGGPVEHVEGPVGAAEHGAESLGDGVAR</sequence>
<gene>
    <name evidence="2" type="ORF">PCOR1329_LOCUS29784</name>
</gene>
<evidence type="ECO:0000313" key="3">
    <source>
        <dbReference type="Proteomes" id="UP001189429"/>
    </source>
</evidence>
<name>A0ABN9SIF6_9DINO</name>
<feature type="non-terminal residue" evidence="2">
    <location>
        <position position="58"/>
    </location>
</feature>